<dbReference type="Proteomes" id="UP001303222">
    <property type="component" value="Unassembled WGS sequence"/>
</dbReference>
<reference evidence="2" key="1">
    <citation type="journal article" date="2023" name="Mol. Phylogenet. Evol.">
        <title>Genome-scale phylogeny and comparative genomics of the fungal order Sordariales.</title>
        <authorList>
            <person name="Hensen N."/>
            <person name="Bonometti L."/>
            <person name="Westerberg I."/>
            <person name="Brannstrom I.O."/>
            <person name="Guillou S."/>
            <person name="Cros-Aarteil S."/>
            <person name="Calhoun S."/>
            <person name="Haridas S."/>
            <person name="Kuo A."/>
            <person name="Mondo S."/>
            <person name="Pangilinan J."/>
            <person name="Riley R."/>
            <person name="LaButti K."/>
            <person name="Andreopoulos B."/>
            <person name="Lipzen A."/>
            <person name="Chen C."/>
            <person name="Yan M."/>
            <person name="Daum C."/>
            <person name="Ng V."/>
            <person name="Clum A."/>
            <person name="Steindorff A."/>
            <person name="Ohm R.A."/>
            <person name="Martin F."/>
            <person name="Silar P."/>
            <person name="Natvig D.O."/>
            <person name="Lalanne C."/>
            <person name="Gautier V."/>
            <person name="Ament-Velasquez S.L."/>
            <person name="Kruys A."/>
            <person name="Hutchinson M.I."/>
            <person name="Powell A.J."/>
            <person name="Barry K."/>
            <person name="Miller A.N."/>
            <person name="Grigoriev I.V."/>
            <person name="Debuchy R."/>
            <person name="Gladieux P."/>
            <person name="Hiltunen Thoren M."/>
            <person name="Johannesson H."/>
        </authorList>
    </citation>
    <scope>NUCLEOTIDE SEQUENCE</scope>
    <source>
        <strain evidence="2">CBS 626.80</strain>
    </source>
</reference>
<sequence>MEIGSQHTGGAVANTFADESQSDQITLFLKQLDSFERAPRTFLKSWKNTQEAEYNSTARIFFDEGQFPAWLVYFLTKNAADKQSHFLGKAELRQFVNALEKQSVKSRQLLAARVGAAIPPKHLEKINSLHKRTITSFEMSSNSKKRRRADSTISENSLSPDATPQSAHGHHSSLGRTVQVRPDSAASSNCCVEDERVPGNASLEQAERLFPRDLFNSIKRYPDPRNKNIMVAAVLISFPNEQCQMSLEVTEDKVQHLARDLFDARLEVKDGFRYLRSGRTKVKPSPKLTLTGCERNVLSSTFGLETFRGIEASSRYQHEGMHLWDTTDCVAMVISASAQEGAVIYMSLGLWEGIKISNKLFQ</sequence>
<accession>A0AAN6NJI1</accession>
<reference evidence="2" key="2">
    <citation type="submission" date="2023-06" db="EMBL/GenBank/DDBJ databases">
        <authorList>
            <consortium name="Lawrence Berkeley National Laboratory"/>
            <person name="Mondo S.J."/>
            <person name="Hensen N."/>
            <person name="Bonometti L."/>
            <person name="Westerberg I."/>
            <person name="Brannstrom I.O."/>
            <person name="Guillou S."/>
            <person name="Cros-Aarteil S."/>
            <person name="Calhoun S."/>
            <person name="Haridas S."/>
            <person name="Kuo A."/>
            <person name="Pangilinan J."/>
            <person name="Riley R."/>
            <person name="Labutti K."/>
            <person name="Andreopoulos B."/>
            <person name="Lipzen A."/>
            <person name="Chen C."/>
            <person name="Yanf M."/>
            <person name="Daum C."/>
            <person name="Ng V."/>
            <person name="Clum A."/>
            <person name="Steindorff A."/>
            <person name="Ohm R."/>
            <person name="Martin F."/>
            <person name="Silar P."/>
            <person name="Natvig D."/>
            <person name="Lalanne C."/>
            <person name="Gautier V."/>
            <person name="Ament-Velasquez S.L."/>
            <person name="Kruys A."/>
            <person name="Hutchinson M.I."/>
            <person name="Powell A.J."/>
            <person name="Barry K."/>
            <person name="Miller A.N."/>
            <person name="Grigoriev I.V."/>
            <person name="Debuchy R."/>
            <person name="Gladieux P."/>
            <person name="Thoren M.H."/>
            <person name="Johannesson H."/>
        </authorList>
    </citation>
    <scope>NUCLEOTIDE SEQUENCE</scope>
    <source>
        <strain evidence="2">CBS 626.80</strain>
    </source>
</reference>
<proteinExistence type="predicted"/>
<protein>
    <submittedName>
        <fullName evidence="2">Uncharacterized protein</fullName>
    </submittedName>
</protein>
<evidence type="ECO:0000256" key="1">
    <source>
        <dbReference type="SAM" id="MobiDB-lite"/>
    </source>
</evidence>
<feature type="compositionally biased region" description="Polar residues" evidence="1">
    <location>
        <begin position="151"/>
        <end position="166"/>
    </location>
</feature>
<organism evidence="2 3">
    <name type="scientific">Pseudoneurospora amorphoporcata</name>
    <dbReference type="NCBI Taxonomy" id="241081"/>
    <lineage>
        <taxon>Eukaryota</taxon>
        <taxon>Fungi</taxon>
        <taxon>Dikarya</taxon>
        <taxon>Ascomycota</taxon>
        <taxon>Pezizomycotina</taxon>
        <taxon>Sordariomycetes</taxon>
        <taxon>Sordariomycetidae</taxon>
        <taxon>Sordariales</taxon>
        <taxon>Sordariaceae</taxon>
        <taxon>Pseudoneurospora</taxon>
    </lineage>
</organism>
<feature type="region of interest" description="Disordered" evidence="1">
    <location>
        <begin position="135"/>
        <end position="180"/>
    </location>
</feature>
<dbReference type="AlphaFoldDB" id="A0AAN6NJI1"/>
<evidence type="ECO:0000313" key="3">
    <source>
        <dbReference type="Proteomes" id="UP001303222"/>
    </source>
</evidence>
<gene>
    <name evidence="2" type="ORF">QBC32DRAFT_248541</name>
</gene>
<name>A0AAN6NJI1_9PEZI</name>
<dbReference type="EMBL" id="MU859453">
    <property type="protein sequence ID" value="KAK3946987.1"/>
    <property type="molecule type" value="Genomic_DNA"/>
</dbReference>
<keyword evidence="3" id="KW-1185">Reference proteome</keyword>
<evidence type="ECO:0000313" key="2">
    <source>
        <dbReference type="EMBL" id="KAK3946987.1"/>
    </source>
</evidence>
<comment type="caution">
    <text evidence="2">The sequence shown here is derived from an EMBL/GenBank/DDBJ whole genome shotgun (WGS) entry which is preliminary data.</text>
</comment>